<dbReference type="CDD" id="cd03801">
    <property type="entry name" value="GT4_PimA-like"/>
    <property type="match status" value="1"/>
</dbReference>
<dbReference type="AlphaFoldDB" id="A0A2S8G0W2"/>
<comment type="caution">
    <text evidence="2">The sequence shown here is derived from an EMBL/GenBank/DDBJ whole genome shotgun (WGS) entry which is preliminary data.</text>
</comment>
<dbReference type="GO" id="GO:0016757">
    <property type="term" value="F:glycosyltransferase activity"/>
    <property type="evidence" value="ECO:0007669"/>
    <property type="project" value="TreeGrafter"/>
</dbReference>
<dbReference type="GO" id="GO:0009103">
    <property type="term" value="P:lipopolysaccharide biosynthetic process"/>
    <property type="evidence" value="ECO:0007669"/>
    <property type="project" value="TreeGrafter"/>
</dbReference>
<keyword evidence="1" id="KW-0808">Transferase</keyword>
<evidence type="ECO:0000313" key="2">
    <source>
        <dbReference type="EMBL" id="PQO38073.1"/>
    </source>
</evidence>
<dbReference type="Proteomes" id="UP000239388">
    <property type="component" value="Unassembled WGS sequence"/>
</dbReference>
<protein>
    <recommendedName>
        <fullName evidence="4">Glycosyl transferase family 1 domain-containing protein</fullName>
    </recommendedName>
</protein>
<dbReference type="EMBL" id="PUIB01000011">
    <property type="protein sequence ID" value="PQO38073.1"/>
    <property type="molecule type" value="Genomic_DNA"/>
</dbReference>
<dbReference type="PANTHER" id="PTHR46401">
    <property type="entry name" value="GLYCOSYLTRANSFERASE WBBK-RELATED"/>
    <property type="match status" value="1"/>
</dbReference>
<dbReference type="SUPFAM" id="SSF53756">
    <property type="entry name" value="UDP-Glycosyltransferase/glycogen phosphorylase"/>
    <property type="match status" value="1"/>
</dbReference>
<evidence type="ECO:0008006" key="4">
    <source>
        <dbReference type="Google" id="ProtNLM"/>
    </source>
</evidence>
<gene>
    <name evidence="2" type="ORF">C5Y98_08290</name>
</gene>
<name>A0A2S8G0W2_9BACT</name>
<accession>A0A2S8G0W2</accession>
<organism evidence="2 3">
    <name type="scientific">Blastopirellula marina</name>
    <dbReference type="NCBI Taxonomy" id="124"/>
    <lineage>
        <taxon>Bacteria</taxon>
        <taxon>Pseudomonadati</taxon>
        <taxon>Planctomycetota</taxon>
        <taxon>Planctomycetia</taxon>
        <taxon>Pirellulales</taxon>
        <taxon>Pirellulaceae</taxon>
        <taxon>Blastopirellula</taxon>
    </lineage>
</organism>
<evidence type="ECO:0000256" key="1">
    <source>
        <dbReference type="ARBA" id="ARBA00022679"/>
    </source>
</evidence>
<dbReference type="Gene3D" id="3.40.50.2000">
    <property type="entry name" value="Glycogen Phosphorylase B"/>
    <property type="match status" value="2"/>
</dbReference>
<sequence length="308" mass="34677">MRLAGETVFRLPAKLAGWYCGLYEYSRHNCVDEINVGMHLMCRKEAIYHFLYGEKGFRFSGCLSGIRGNRLVASFHHAPSRFDEMVPYKRHLRYLDHAIVMASNQVEHIEQWVGQGKVSVVPHGVDVDYWQPAADRVVGERLKCVFAGLHMRDFETLEAVVKCVNQSNAPVDFVLLCSDRRCESIASLPNVTWRPRTSDEDFRYEIQSSDALVLPLNDSTAVNSVLEAMACGLAVITTAGGVSDYLRPSFSLQFQRGDSAAMAETVICLAEDRELLARMQIAAREEAQNLSWTSVARRIREVYTQFGG</sequence>
<proteinExistence type="predicted"/>
<dbReference type="Pfam" id="PF13692">
    <property type="entry name" value="Glyco_trans_1_4"/>
    <property type="match status" value="1"/>
</dbReference>
<reference evidence="2 3" key="1">
    <citation type="submission" date="2018-02" db="EMBL/GenBank/DDBJ databases">
        <title>Comparative genomes isolates from brazilian mangrove.</title>
        <authorList>
            <person name="Araujo J.E."/>
            <person name="Taketani R.G."/>
            <person name="Silva M.C.P."/>
            <person name="Loureco M.V."/>
            <person name="Andreote F.D."/>
        </authorList>
    </citation>
    <scope>NUCLEOTIDE SEQUENCE [LARGE SCALE GENOMIC DNA]</scope>
    <source>
        <strain evidence="2 3">NAP PRIS-MGV</strain>
    </source>
</reference>
<dbReference type="PANTHER" id="PTHR46401:SF2">
    <property type="entry name" value="GLYCOSYLTRANSFERASE WBBK-RELATED"/>
    <property type="match status" value="1"/>
</dbReference>
<evidence type="ECO:0000313" key="3">
    <source>
        <dbReference type="Proteomes" id="UP000239388"/>
    </source>
</evidence>